<dbReference type="Gene3D" id="1.10.10.10">
    <property type="entry name" value="Winged helix-like DNA-binding domain superfamily/Winged helix DNA-binding domain"/>
    <property type="match status" value="1"/>
</dbReference>
<keyword evidence="4" id="KW-0238">DNA-binding</keyword>
<dbReference type="SUPFAM" id="SSF88946">
    <property type="entry name" value="Sigma2 domain of RNA polymerase sigma factors"/>
    <property type="match status" value="1"/>
</dbReference>
<protein>
    <recommendedName>
        <fullName evidence="10">RNA polymerase subunit sigma</fullName>
    </recommendedName>
</protein>
<dbReference type="PANTHER" id="PTHR43133">
    <property type="entry name" value="RNA POLYMERASE ECF-TYPE SIGMA FACTO"/>
    <property type="match status" value="1"/>
</dbReference>
<dbReference type="InterPro" id="IPR039425">
    <property type="entry name" value="RNA_pol_sigma-70-like"/>
</dbReference>
<dbReference type="InterPro" id="IPR013249">
    <property type="entry name" value="RNA_pol_sigma70_r4_t2"/>
</dbReference>
<dbReference type="Pfam" id="PF08281">
    <property type="entry name" value="Sigma70_r4_2"/>
    <property type="match status" value="1"/>
</dbReference>
<proteinExistence type="inferred from homology"/>
<dbReference type="OrthoDB" id="2732687at2"/>
<evidence type="ECO:0000256" key="3">
    <source>
        <dbReference type="ARBA" id="ARBA00023082"/>
    </source>
</evidence>
<evidence type="ECO:0000256" key="2">
    <source>
        <dbReference type="ARBA" id="ARBA00023015"/>
    </source>
</evidence>
<keyword evidence="9" id="KW-1185">Reference proteome</keyword>
<dbReference type="GO" id="GO:0016987">
    <property type="term" value="F:sigma factor activity"/>
    <property type="evidence" value="ECO:0007669"/>
    <property type="project" value="UniProtKB-KW"/>
</dbReference>
<dbReference type="NCBIfam" id="TIGR02937">
    <property type="entry name" value="sigma70-ECF"/>
    <property type="match status" value="1"/>
</dbReference>
<dbReference type="GO" id="GO:0003677">
    <property type="term" value="F:DNA binding"/>
    <property type="evidence" value="ECO:0007669"/>
    <property type="project" value="UniProtKB-KW"/>
</dbReference>
<dbReference type="InterPro" id="IPR013324">
    <property type="entry name" value="RNA_pol_sigma_r3/r4-like"/>
</dbReference>
<organism evidence="8 9">
    <name type="scientific">Paenibacillus etheri</name>
    <dbReference type="NCBI Taxonomy" id="1306852"/>
    <lineage>
        <taxon>Bacteria</taxon>
        <taxon>Bacillati</taxon>
        <taxon>Bacillota</taxon>
        <taxon>Bacilli</taxon>
        <taxon>Bacillales</taxon>
        <taxon>Paenibacillaceae</taxon>
        <taxon>Paenibacillus</taxon>
    </lineage>
</organism>
<dbReference type="Proteomes" id="UP000054709">
    <property type="component" value="Unassembled WGS sequence"/>
</dbReference>
<dbReference type="InterPro" id="IPR013325">
    <property type="entry name" value="RNA_pol_sigma_r2"/>
</dbReference>
<dbReference type="Pfam" id="PF04542">
    <property type="entry name" value="Sigma70_r2"/>
    <property type="match status" value="1"/>
</dbReference>
<evidence type="ECO:0008006" key="10">
    <source>
        <dbReference type="Google" id="ProtNLM"/>
    </source>
</evidence>
<keyword evidence="5" id="KW-0804">Transcription</keyword>
<evidence type="ECO:0000256" key="5">
    <source>
        <dbReference type="ARBA" id="ARBA00023163"/>
    </source>
</evidence>
<keyword evidence="3" id="KW-0731">Sigma factor</keyword>
<dbReference type="AlphaFoldDB" id="A0A0W1AQG1"/>
<dbReference type="InterPro" id="IPR007627">
    <property type="entry name" value="RNA_pol_sigma70_r2"/>
</dbReference>
<reference evidence="8 9" key="1">
    <citation type="journal article" date="2015" name="Int. Biodeterior. Biodegradation">
        <title>Physiological and genetic screening methods for the isolation of methyl tert-butyl ether-degrading bacteria for bioremediation purposes.</title>
        <authorList>
            <person name="Guisado I.M."/>
            <person name="Purswani J."/>
            <person name="Gonzalez Lopez J."/>
            <person name="Pozo C."/>
        </authorList>
    </citation>
    <scope>NUCLEOTIDE SEQUENCE [LARGE SCALE GENOMIC DNA]</scope>
    <source>
        <strain evidence="8 9">SH7</strain>
    </source>
</reference>
<gene>
    <name evidence="8" type="ORF">UQ64_01405</name>
</gene>
<feature type="domain" description="RNA polymerase sigma factor 70 region 4 type 2" evidence="7">
    <location>
        <begin position="126"/>
        <end position="176"/>
    </location>
</feature>
<dbReference type="InterPro" id="IPR014284">
    <property type="entry name" value="RNA_pol_sigma-70_dom"/>
</dbReference>
<dbReference type="InterPro" id="IPR036388">
    <property type="entry name" value="WH-like_DNA-bd_sf"/>
</dbReference>
<evidence type="ECO:0000313" key="9">
    <source>
        <dbReference type="Proteomes" id="UP000054709"/>
    </source>
</evidence>
<dbReference type="EMBL" id="LCZJ02000054">
    <property type="protein sequence ID" value="KTD83533.1"/>
    <property type="molecule type" value="Genomic_DNA"/>
</dbReference>
<dbReference type="PANTHER" id="PTHR43133:SF8">
    <property type="entry name" value="RNA POLYMERASE SIGMA FACTOR HI_1459-RELATED"/>
    <property type="match status" value="1"/>
</dbReference>
<name>A0A0W1AQG1_9BACL</name>
<evidence type="ECO:0000256" key="1">
    <source>
        <dbReference type="ARBA" id="ARBA00010641"/>
    </source>
</evidence>
<dbReference type="Gene3D" id="1.10.1740.10">
    <property type="match status" value="1"/>
</dbReference>
<evidence type="ECO:0000256" key="4">
    <source>
        <dbReference type="ARBA" id="ARBA00023125"/>
    </source>
</evidence>
<evidence type="ECO:0000313" key="8">
    <source>
        <dbReference type="EMBL" id="KTD83533.1"/>
    </source>
</evidence>
<dbReference type="GO" id="GO:0006352">
    <property type="term" value="P:DNA-templated transcription initiation"/>
    <property type="evidence" value="ECO:0007669"/>
    <property type="project" value="InterPro"/>
</dbReference>
<dbReference type="SUPFAM" id="SSF88659">
    <property type="entry name" value="Sigma3 and sigma4 domains of RNA polymerase sigma factors"/>
    <property type="match status" value="1"/>
</dbReference>
<comment type="similarity">
    <text evidence="1">Belongs to the sigma-70 factor family. ECF subfamily.</text>
</comment>
<evidence type="ECO:0000259" key="6">
    <source>
        <dbReference type="Pfam" id="PF04542"/>
    </source>
</evidence>
<accession>A0A0W1AQG1</accession>
<dbReference type="RefSeq" id="WP_060626592.1">
    <property type="nucleotide sequence ID" value="NZ_LCZJ02000054.1"/>
</dbReference>
<evidence type="ECO:0000259" key="7">
    <source>
        <dbReference type="Pfam" id="PF08281"/>
    </source>
</evidence>
<comment type="caution">
    <text evidence="8">The sequence shown here is derived from an EMBL/GenBank/DDBJ whole genome shotgun (WGS) entry which is preliminary data.</text>
</comment>
<keyword evidence="2" id="KW-0805">Transcription regulation</keyword>
<sequence>MKSDHVTVAISNAEIEWIIQQIKNGQQEPFRLLVKQYQRQIHVYCYHMLGDRQEAEDAVQDIFIKCYQNIDSYKESISFSAWLFKISYNHCINLLKKRNAWYKILNIYRWQQQVTTSNESDYNDLVGEMLGRLSSEDRNLVLMRVIDERSYEEIGQIMDCKPATARKKYERIKKRLRPLWSQQLEGTANET</sequence>
<dbReference type="CDD" id="cd06171">
    <property type="entry name" value="Sigma70_r4"/>
    <property type="match status" value="1"/>
</dbReference>
<feature type="domain" description="RNA polymerase sigma-70 region 2" evidence="6">
    <location>
        <begin position="33"/>
        <end position="99"/>
    </location>
</feature>